<feature type="domain" description="Bacterial Ig-like" evidence="2">
    <location>
        <begin position="437"/>
        <end position="513"/>
    </location>
</feature>
<feature type="domain" description="Bacterial Ig-like" evidence="2">
    <location>
        <begin position="540"/>
        <end position="614"/>
    </location>
</feature>
<dbReference type="Proteomes" id="UP001300015">
    <property type="component" value="Unassembled WGS sequence"/>
</dbReference>
<dbReference type="InterPro" id="IPR013783">
    <property type="entry name" value="Ig-like_fold"/>
</dbReference>
<reference evidence="3 4" key="1">
    <citation type="submission" date="2022-07" db="EMBL/GenBank/DDBJ databases">
        <title>Pantoea trifolii sp. nov. isolated from root nodules of Trifolium rubens.</title>
        <authorList>
            <person name="Kalita M."/>
            <person name="Wdowiak-Wrobel S."/>
            <person name="Marek-Kozaczuk M."/>
            <person name="Palusinska-Szysz M."/>
            <person name="Sokolowski W."/>
            <person name="Coutinho T."/>
            <person name="Hlahane L."/>
        </authorList>
    </citation>
    <scope>NUCLEOTIDE SEQUENCE [LARGE SCALE GENOMIC DNA]</scope>
    <source>
        <strain evidence="3 4">MMK2</strain>
    </source>
</reference>
<dbReference type="EMBL" id="JANIET010000001">
    <property type="protein sequence ID" value="MCQ8228230.1"/>
    <property type="molecule type" value="Genomic_DNA"/>
</dbReference>
<evidence type="ECO:0000259" key="2">
    <source>
        <dbReference type="Pfam" id="PF19077"/>
    </source>
</evidence>
<comment type="caution">
    <text evidence="3">The sequence shown here is derived from an EMBL/GenBank/DDBJ whole genome shotgun (WGS) entry which is preliminary data.</text>
</comment>
<dbReference type="Gene3D" id="3.30.420.430">
    <property type="match status" value="5"/>
</dbReference>
<proteinExistence type="predicted"/>
<dbReference type="Pfam" id="PF19077">
    <property type="entry name" value="Big_13"/>
    <property type="match status" value="6"/>
</dbReference>
<feature type="domain" description="Bacterial Ig-like" evidence="2">
    <location>
        <begin position="741"/>
        <end position="807"/>
    </location>
</feature>
<feature type="region of interest" description="Disordered" evidence="1">
    <location>
        <begin position="729"/>
        <end position="750"/>
    </location>
</feature>
<evidence type="ECO:0000256" key="1">
    <source>
        <dbReference type="SAM" id="MobiDB-lite"/>
    </source>
</evidence>
<evidence type="ECO:0000313" key="4">
    <source>
        <dbReference type="Proteomes" id="UP001300015"/>
    </source>
</evidence>
<name>A0ABT1VL24_9GAMM</name>
<dbReference type="RefSeq" id="WP_256696789.1">
    <property type="nucleotide sequence ID" value="NZ_JANIES010000001.1"/>
</dbReference>
<dbReference type="InterPro" id="IPR044016">
    <property type="entry name" value="Big_13"/>
</dbReference>
<feature type="domain" description="Bacterial Ig-like" evidence="2">
    <location>
        <begin position="641"/>
        <end position="717"/>
    </location>
</feature>
<dbReference type="Gene3D" id="2.60.40.10">
    <property type="entry name" value="Immunoglobulins"/>
    <property type="match status" value="1"/>
</dbReference>
<feature type="domain" description="Bacterial Ig-like" evidence="2">
    <location>
        <begin position="332"/>
        <end position="400"/>
    </location>
</feature>
<sequence>MIDLFKHDETHYYQRASGDLVMGNTKPLQEFGTIELVIGEERFFIPVDENGFWRWKSDTPYEDGNYSFSIRQFDEAGNLSHPTQGVIIVDTLPPEAPLLIKLYDDFGADKRGFEPGETTDDKRPELTGVAQKGTTVFLINDQGKKIGSAIADKTTGVWKMEPSQDLDEGSNELRLVAQEVFGGVTREGSPSAPFSIIVHNDSPLPPDTITITHAIDDVGSATGPLNNGALTDDTVPELRGTASAGSSVIVYYRLVGSNTWLGSATASLNGESWSWTPDSALTTGQYEFQASIGNTASALFTLDIANATDIQRKTRIESVEDNVGSWQGPLSHRAITDDATPTFSGRGEANGKVVIRYGQPGQSSSSVVVDVDSSGHWTWTPASGLPTGSWNFEVQPQGSANWSDTFSLNITGSGGFDPIITHAYDNVGTPVNLANGDTTDDTTPTLHGRAEANSTLTLRYRSGTGSYASVQVDADSAGNWSWTPPALANGSWNFEVQKAGQSGWNALSLIIDTTSDRTPLIEYASDNVGSLRDDLFSGDTTDDTTPTLHGTAAANSEFSLRYRLGKGSWTTIKLTADNKGNWSWTPSALENGQWTFGVQKAGQSGWNNMVLHIDTTSDRSPQIAYAEDNVGSQQFDLHSGDTTDDATPTLHGTAAANSEFSLRYRLGNQSWTTIKLTADSKGDWSWTPSALANGQWTFEVQKAGQSGWNNMVLNIDTTSDRSPEIAYAGDNVGSKQDDLHSGDTTDDTTPTLHGTAAANSLVYLQAKKGTDTQIFSLKADSSGNWEWTPSTELALGDWSFKVSKSKDSGFGDAFDLNIKNSGAFSYIIDFDNPPAGVPTTFEDGKFYDFGNGVSLVSNKGAASGYGNPKFVSTKLIGEPSFGSQSVEISQKQQIYVYFSKQDAYAHLATNFSLDIYNTDIKNFKIIIALSSPNYQDPQVTYEYELKPGVNNISLGDLVNSSNVAPSMIYNIGIANTDLNNSYNSPIIIDNFSWESRASSIGNFTLAAEENDLHSFSGIEEFAQSEAFGSEARIDTLEITGKDQLLDLNALRSKIDSIEIFDITGAGNNILKLDLNALLQHGEKELFIEDGKTQLMVKGNEGDVVQLKDILPAGSDLSEWQHQEGTVTVAGVEYQVYRHDDAELLVQQGVKTELV</sequence>
<keyword evidence="4" id="KW-1185">Reference proteome</keyword>
<accession>A0ABT1VL24</accession>
<gene>
    <name evidence="3" type="ORF">NQH49_12165</name>
</gene>
<protein>
    <submittedName>
        <fullName evidence="3">Ig-like domain-containing protein</fullName>
    </submittedName>
</protein>
<feature type="domain" description="Bacterial Ig-like" evidence="2">
    <location>
        <begin position="216"/>
        <end position="296"/>
    </location>
</feature>
<organism evidence="3 4">
    <name type="scientific">Pantoea trifolii</name>
    <dbReference type="NCBI Taxonomy" id="2968030"/>
    <lineage>
        <taxon>Bacteria</taxon>
        <taxon>Pseudomonadati</taxon>
        <taxon>Pseudomonadota</taxon>
        <taxon>Gammaproteobacteria</taxon>
        <taxon>Enterobacterales</taxon>
        <taxon>Erwiniaceae</taxon>
        <taxon>Pantoea</taxon>
    </lineage>
</organism>
<evidence type="ECO:0000313" key="3">
    <source>
        <dbReference type="EMBL" id="MCQ8228230.1"/>
    </source>
</evidence>